<sequence length="332" mass="36100">MSVKQFFLNHWYQSSPGILRLLAPLSWLVGYFAAKRFSSRQLGLVGGVPVIVIGNITVGGTGKTPLIASLIGHFQAKGLRVGVISRGYGGSLSGEEVVKVHRGHSAAEVGDEPLIHFSRGAAVFLCAQRAKAAELAARECDVILADDGLQHYPLIRTVEVCVLDGERKIGNGALLPMGPLREPESRLANCDLVVVNHGDSIQVNCSIGHEAEFTMTVAPGEWRAVNDQSLQSKPNTNVTLISGIGNPDRFEATVKSQNIAWDRHIRFGDHHAYRQTDFIDATSRIVMTEKDAVKAISIAPQSSLYITIKAELGDEFYSQLDALLSQKQQEFS</sequence>
<dbReference type="GO" id="GO:0005524">
    <property type="term" value="F:ATP binding"/>
    <property type="evidence" value="ECO:0007669"/>
    <property type="project" value="UniProtKB-UniRule"/>
</dbReference>
<dbReference type="GO" id="GO:0009029">
    <property type="term" value="F:lipid-A 4'-kinase activity"/>
    <property type="evidence" value="ECO:0007669"/>
    <property type="project" value="UniProtKB-UniRule"/>
</dbReference>
<evidence type="ECO:0000256" key="6">
    <source>
        <dbReference type="ARBA" id="ARBA00022556"/>
    </source>
</evidence>
<proteinExistence type="inferred from homology"/>
<dbReference type="InterPro" id="IPR027417">
    <property type="entry name" value="P-loop_NTPase"/>
</dbReference>
<dbReference type="RefSeq" id="WP_121876326.1">
    <property type="nucleotide sequence ID" value="NZ_REFJ01000002.1"/>
</dbReference>
<evidence type="ECO:0000256" key="11">
    <source>
        <dbReference type="ARBA" id="ARBA00023098"/>
    </source>
</evidence>
<dbReference type="GO" id="GO:0009244">
    <property type="term" value="P:lipopolysaccharide core region biosynthetic process"/>
    <property type="evidence" value="ECO:0007669"/>
    <property type="project" value="TreeGrafter"/>
</dbReference>
<comment type="caution">
    <text evidence="14">The sequence shown here is derived from an EMBL/GenBank/DDBJ whole genome shotgun (WGS) entry which is preliminary data.</text>
</comment>
<feature type="binding site" evidence="13">
    <location>
        <begin position="57"/>
        <end position="64"/>
    </location>
    <ligand>
        <name>ATP</name>
        <dbReference type="ChEBI" id="CHEBI:30616"/>
    </ligand>
</feature>
<evidence type="ECO:0000256" key="10">
    <source>
        <dbReference type="ARBA" id="ARBA00022840"/>
    </source>
</evidence>
<comment type="catalytic activity">
    <reaction evidence="13">
        <text>a lipid A disaccharide + ATP = a lipid IVA + ADP + H(+)</text>
        <dbReference type="Rhea" id="RHEA:67840"/>
        <dbReference type="ChEBI" id="CHEBI:15378"/>
        <dbReference type="ChEBI" id="CHEBI:30616"/>
        <dbReference type="ChEBI" id="CHEBI:176343"/>
        <dbReference type="ChEBI" id="CHEBI:176425"/>
        <dbReference type="ChEBI" id="CHEBI:456216"/>
        <dbReference type="EC" id="2.7.1.130"/>
    </reaction>
</comment>
<dbReference type="NCBIfam" id="TIGR00682">
    <property type="entry name" value="lpxK"/>
    <property type="match status" value="1"/>
</dbReference>
<dbReference type="SUPFAM" id="SSF52540">
    <property type="entry name" value="P-loop containing nucleoside triphosphate hydrolases"/>
    <property type="match status" value="1"/>
</dbReference>
<evidence type="ECO:0000256" key="9">
    <source>
        <dbReference type="ARBA" id="ARBA00022777"/>
    </source>
</evidence>
<evidence type="ECO:0000256" key="1">
    <source>
        <dbReference type="ARBA" id="ARBA00002274"/>
    </source>
</evidence>
<name>A0A3M0AQA1_9GAMM</name>
<organism evidence="14 15">
    <name type="scientific">Umboniibacter marinipuniceus</name>
    <dbReference type="NCBI Taxonomy" id="569599"/>
    <lineage>
        <taxon>Bacteria</taxon>
        <taxon>Pseudomonadati</taxon>
        <taxon>Pseudomonadota</taxon>
        <taxon>Gammaproteobacteria</taxon>
        <taxon>Cellvibrionales</taxon>
        <taxon>Cellvibrionaceae</taxon>
        <taxon>Umboniibacter</taxon>
    </lineage>
</organism>
<dbReference type="OrthoDB" id="9766423at2"/>
<dbReference type="GO" id="GO:0009245">
    <property type="term" value="P:lipid A biosynthetic process"/>
    <property type="evidence" value="ECO:0007669"/>
    <property type="project" value="UniProtKB-UniRule"/>
</dbReference>
<evidence type="ECO:0000256" key="7">
    <source>
        <dbReference type="ARBA" id="ARBA00022679"/>
    </source>
</evidence>
<protein>
    <recommendedName>
        <fullName evidence="4 13">Tetraacyldisaccharide 4'-kinase</fullName>
        <ecNumber evidence="3 13">2.7.1.130</ecNumber>
    </recommendedName>
    <alternativeName>
        <fullName evidence="12 13">Lipid A 4'-kinase</fullName>
    </alternativeName>
</protein>
<dbReference type="Proteomes" id="UP000267187">
    <property type="component" value="Unassembled WGS sequence"/>
</dbReference>
<evidence type="ECO:0000256" key="2">
    <source>
        <dbReference type="ARBA" id="ARBA00004870"/>
    </source>
</evidence>
<keyword evidence="5 13" id="KW-0444">Lipid biosynthesis</keyword>
<dbReference type="HAMAP" id="MF_00409">
    <property type="entry name" value="LpxK"/>
    <property type="match status" value="1"/>
</dbReference>
<keyword evidence="7 13" id="KW-0808">Transferase</keyword>
<dbReference type="UniPathway" id="UPA00359">
    <property type="reaction ID" value="UER00482"/>
</dbReference>
<dbReference type="GO" id="GO:0005886">
    <property type="term" value="C:plasma membrane"/>
    <property type="evidence" value="ECO:0007669"/>
    <property type="project" value="TreeGrafter"/>
</dbReference>
<evidence type="ECO:0000256" key="5">
    <source>
        <dbReference type="ARBA" id="ARBA00022516"/>
    </source>
</evidence>
<dbReference type="PANTHER" id="PTHR42724">
    <property type="entry name" value="TETRAACYLDISACCHARIDE 4'-KINASE"/>
    <property type="match status" value="1"/>
</dbReference>
<evidence type="ECO:0000256" key="3">
    <source>
        <dbReference type="ARBA" id="ARBA00012071"/>
    </source>
</evidence>
<evidence type="ECO:0000256" key="12">
    <source>
        <dbReference type="ARBA" id="ARBA00029757"/>
    </source>
</evidence>
<dbReference type="EC" id="2.7.1.130" evidence="3 13"/>
<dbReference type="Pfam" id="PF02606">
    <property type="entry name" value="LpxK"/>
    <property type="match status" value="1"/>
</dbReference>
<accession>A0A3M0AQA1</accession>
<evidence type="ECO:0000256" key="13">
    <source>
        <dbReference type="HAMAP-Rule" id="MF_00409"/>
    </source>
</evidence>
<keyword evidence="6 13" id="KW-0441">Lipid A biosynthesis</keyword>
<evidence type="ECO:0000256" key="8">
    <source>
        <dbReference type="ARBA" id="ARBA00022741"/>
    </source>
</evidence>
<dbReference type="InterPro" id="IPR003758">
    <property type="entry name" value="LpxK"/>
</dbReference>
<dbReference type="AlphaFoldDB" id="A0A3M0AQA1"/>
<reference evidence="14 15" key="1">
    <citation type="submission" date="2018-10" db="EMBL/GenBank/DDBJ databases">
        <title>Genomic Encyclopedia of Type Strains, Phase IV (KMG-IV): sequencing the most valuable type-strain genomes for metagenomic binning, comparative biology and taxonomic classification.</title>
        <authorList>
            <person name="Goeker M."/>
        </authorList>
    </citation>
    <scope>NUCLEOTIDE SEQUENCE [LARGE SCALE GENOMIC DNA]</scope>
    <source>
        <strain evidence="14 15">DSM 25080</strain>
    </source>
</reference>
<keyword evidence="11 13" id="KW-0443">Lipid metabolism</keyword>
<keyword evidence="10 13" id="KW-0067">ATP-binding</keyword>
<evidence type="ECO:0000313" key="15">
    <source>
        <dbReference type="Proteomes" id="UP000267187"/>
    </source>
</evidence>
<dbReference type="PANTHER" id="PTHR42724:SF1">
    <property type="entry name" value="TETRAACYLDISACCHARIDE 4'-KINASE, MITOCHONDRIAL-RELATED"/>
    <property type="match status" value="1"/>
</dbReference>
<evidence type="ECO:0000313" key="14">
    <source>
        <dbReference type="EMBL" id="RMA81172.1"/>
    </source>
</evidence>
<comment type="similarity">
    <text evidence="13">Belongs to the LpxK family.</text>
</comment>
<evidence type="ECO:0000256" key="4">
    <source>
        <dbReference type="ARBA" id="ARBA00016436"/>
    </source>
</evidence>
<keyword evidence="9 13" id="KW-0418">Kinase</keyword>
<keyword evidence="15" id="KW-1185">Reference proteome</keyword>
<gene>
    <name evidence="13" type="primary">lpxK</name>
    <name evidence="14" type="ORF">DFR27_0970</name>
</gene>
<comment type="pathway">
    <text evidence="2 13">Glycolipid biosynthesis; lipid IV(A) biosynthesis; lipid IV(A) from (3R)-3-hydroxytetradecanoyl-[acyl-carrier-protein] and UDP-N-acetyl-alpha-D-glucosamine: step 6/6.</text>
</comment>
<dbReference type="EMBL" id="REFJ01000002">
    <property type="protein sequence ID" value="RMA81172.1"/>
    <property type="molecule type" value="Genomic_DNA"/>
</dbReference>
<comment type="function">
    <text evidence="1 13">Transfers the gamma-phosphate of ATP to the 4'-position of a tetraacyldisaccharide 1-phosphate intermediate (termed DS-1-P) to form tetraacyldisaccharide 1,4'-bis-phosphate (lipid IVA).</text>
</comment>
<keyword evidence="8 13" id="KW-0547">Nucleotide-binding</keyword>